<evidence type="ECO:0000313" key="3">
    <source>
        <dbReference type="Proteomes" id="UP001596484"/>
    </source>
</evidence>
<proteinExistence type="predicted"/>
<protein>
    <submittedName>
        <fullName evidence="2">DUF2537 domain-containing protein</fullName>
    </submittedName>
</protein>
<dbReference type="InterPro" id="IPR024244">
    <property type="entry name" value="DUF2537"/>
</dbReference>
<feature type="transmembrane region" description="Helical" evidence="1">
    <location>
        <begin position="42"/>
        <end position="62"/>
    </location>
</feature>
<feature type="transmembrane region" description="Helical" evidence="1">
    <location>
        <begin position="12"/>
        <end position="35"/>
    </location>
</feature>
<sequence length="92" mass="9075">MSGPVDAHTPWATGLLVSGFAAALTGVGVAACGAAMAAVHPLLALVVNLLVAVGVAPTLWQWRLVPVWRWAVLGAVIGVGAGWIALLAGAAG</sequence>
<dbReference type="Pfam" id="PF10801">
    <property type="entry name" value="DUF2537"/>
    <property type="match status" value="1"/>
</dbReference>
<evidence type="ECO:0000256" key="1">
    <source>
        <dbReference type="SAM" id="Phobius"/>
    </source>
</evidence>
<keyword evidence="1" id="KW-1133">Transmembrane helix</keyword>
<keyword evidence="1" id="KW-0812">Transmembrane</keyword>
<name>A0ABW2RWD8_9NOCA</name>
<keyword evidence="1" id="KW-0472">Membrane</keyword>
<accession>A0ABW2RWD8</accession>
<reference evidence="3" key="1">
    <citation type="journal article" date="2019" name="Int. J. Syst. Evol. Microbiol.">
        <title>The Global Catalogue of Microorganisms (GCM) 10K type strain sequencing project: providing services to taxonomists for standard genome sequencing and annotation.</title>
        <authorList>
            <consortium name="The Broad Institute Genomics Platform"/>
            <consortium name="The Broad Institute Genome Sequencing Center for Infectious Disease"/>
            <person name="Wu L."/>
            <person name="Ma J."/>
        </authorList>
    </citation>
    <scope>NUCLEOTIDE SEQUENCE [LARGE SCALE GENOMIC DNA]</scope>
    <source>
        <strain evidence="3">ICMP 19430</strain>
    </source>
</reference>
<dbReference type="RefSeq" id="WP_378403874.1">
    <property type="nucleotide sequence ID" value="NZ_JBHTCS010000011.1"/>
</dbReference>
<dbReference type="EMBL" id="JBHTCS010000011">
    <property type="protein sequence ID" value="MFC7448126.1"/>
    <property type="molecule type" value="Genomic_DNA"/>
</dbReference>
<evidence type="ECO:0000313" key="2">
    <source>
        <dbReference type="EMBL" id="MFC7448126.1"/>
    </source>
</evidence>
<keyword evidence="3" id="KW-1185">Reference proteome</keyword>
<feature type="transmembrane region" description="Helical" evidence="1">
    <location>
        <begin position="68"/>
        <end position="91"/>
    </location>
</feature>
<dbReference type="Proteomes" id="UP001596484">
    <property type="component" value="Unassembled WGS sequence"/>
</dbReference>
<gene>
    <name evidence="2" type="ORF">ACFQS9_09510</name>
</gene>
<organism evidence="2 3">
    <name type="scientific">Rhodococcus daqingensis</name>
    <dbReference type="NCBI Taxonomy" id="2479363"/>
    <lineage>
        <taxon>Bacteria</taxon>
        <taxon>Bacillati</taxon>
        <taxon>Actinomycetota</taxon>
        <taxon>Actinomycetes</taxon>
        <taxon>Mycobacteriales</taxon>
        <taxon>Nocardiaceae</taxon>
        <taxon>Rhodococcus</taxon>
    </lineage>
</organism>
<comment type="caution">
    <text evidence="2">The sequence shown here is derived from an EMBL/GenBank/DDBJ whole genome shotgun (WGS) entry which is preliminary data.</text>
</comment>